<dbReference type="Gene3D" id="2.40.50.100">
    <property type="match status" value="2"/>
</dbReference>
<dbReference type="SUPFAM" id="SSF50331">
    <property type="entry name" value="MOP-like"/>
    <property type="match status" value="2"/>
</dbReference>
<evidence type="ECO:0000256" key="2">
    <source>
        <dbReference type="ARBA" id="ARBA00022448"/>
    </source>
</evidence>
<dbReference type="InterPro" id="IPR008995">
    <property type="entry name" value="Mo/tungstate-bd_C_term_dom"/>
</dbReference>
<accession>A0ABW5C6P8</accession>
<dbReference type="Gene3D" id="1.10.10.10">
    <property type="entry name" value="Winged helix-like DNA-binding domain superfamily/Winged helix DNA-binding domain"/>
    <property type="match status" value="1"/>
</dbReference>
<dbReference type="InterPro" id="IPR036388">
    <property type="entry name" value="WH-like_DNA-bd_sf"/>
</dbReference>
<dbReference type="InterPro" id="IPR004606">
    <property type="entry name" value="Mop_domain"/>
</dbReference>
<feature type="domain" description="Mop" evidence="6">
    <location>
        <begin position="200"/>
        <end position="266"/>
    </location>
</feature>
<dbReference type="PROSITE" id="PS51866">
    <property type="entry name" value="MOP"/>
    <property type="match status" value="2"/>
</dbReference>
<dbReference type="PANTHER" id="PTHR30432">
    <property type="entry name" value="TRANSCRIPTIONAL REGULATOR MODE"/>
    <property type="match status" value="1"/>
</dbReference>
<feature type="domain" description="Mop" evidence="6">
    <location>
        <begin position="128"/>
        <end position="194"/>
    </location>
</feature>
<dbReference type="Pfam" id="PF03459">
    <property type="entry name" value="TOBE"/>
    <property type="match status" value="2"/>
</dbReference>
<dbReference type="EMBL" id="JBHUIY010000005">
    <property type="protein sequence ID" value="MFD2232985.1"/>
    <property type="molecule type" value="Genomic_DNA"/>
</dbReference>
<dbReference type="PANTHER" id="PTHR30432:SF1">
    <property type="entry name" value="DNA-BINDING TRANSCRIPTIONAL DUAL REGULATOR MODE"/>
    <property type="match status" value="1"/>
</dbReference>
<comment type="caution">
    <text evidence="7">The sequence shown here is derived from an EMBL/GenBank/DDBJ whole genome shotgun (WGS) entry which is preliminary data.</text>
</comment>
<evidence type="ECO:0000256" key="5">
    <source>
        <dbReference type="PIRNR" id="PIRNR005763"/>
    </source>
</evidence>
<evidence type="ECO:0000259" key="6">
    <source>
        <dbReference type="PROSITE" id="PS51866"/>
    </source>
</evidence>
<evidence type="ECO:0000313" key="7">
    <source>
        <dbReference type="EMBL" id="MFD2232985.1"/>
    </source>
</evidence>
<evidence type="ECO:0000256" key="1">
    <source>
        <dbReference type="ARBA" id="ARBA00008110"/>
    </source>
</evidence>
<dbReference type="RefSeq" id="WP_377314762.1">
    <property type="nucleotide sequence ID" value="NZ_JBHUIY010000005.1"/>
</dbReference>
<evidence type="ECO:0000313" key="8">
    <source>
        <dbReference type="Proteomes" id="UP001597296"/>
    </source>
</evidence>
<dbReference type="InterPro" id="IPR051815">
    <property type="entry name" value="Molybdate_resp_trans_reg"/>
</dbReference>
<keyword evidence="2 5" id="KW-0813">Transport</keyword>
<dbReference type="NCBIfam" id="TIGR00638">
    <property type="entry name" value="Mop"/>
    <property type="match status" value="2"/>
</dbReference>
<name>A0ABW5C6P8_9PROT</name>
<reference evidence="8" key="1">
    <citation type="journal article" date="2019" name="Int. J. Syst. Evol. Microbiol.">
        <title>The Global Catalogue of Microorganisms (GCM) 10K type strain sequencing project: providing services to taxonomists for standard genome sequencing and annotation.</title>
        <authorList>
            <consortium name="The Broad Institute Genomics Platform"/>
            <consortium name="The Broad Institute Genome Sequencing Center for Infectious Disease"/>
            <person name="Wu L."/>
            <person name="Ma J."/>
        </authorList>
    </citation>
    <scope>NUCLEOTIDE SEQUENCE [LARGE SCALE GENOMIC DNA]</scope>
    <source>
        <strain evidence="8">KCTC 15012</strain>
    </source>
</reference>
<evidence type="ECO:0000256" key="4">
    <source>
        <dbReference type="ARBA" id="ARBA00022737"/>
    </source>
</evidence>
<dbReference type="InterPro" id="IPR036390">
    <property type="entry name" value="WH_DNA-bd_sf"/>
</dbReference>
<dbReference type="InterPro" id="IPR016462">
    <property type="entry name" value="ModE"/>
</dbReference>
<dbReference type="Proteomes" id="UP001597296">
    <property type="component" value="Unassembled WGS sequence"/>
</dbReference>
<dbReference type="InterPro" id="IPR000847">
    <property type="entry name" value="LysR_HTH_N"/>
</dbReference>
<keyword evidence="8" id="KW-1185">Reference proteome</keyword>
<evidence type="ECO:0000256" key="3">
    <source>
        <dbReference type="ARBA" id="ARBA00022505"/>
    </source>
</evidence>
<proteinExistence type="inferred from homology"/>
<protein>
    <submittedName>
        <fullName evidence="7">TOBE domain-containing protein</fullName>
    </submittedName>
</protein>
<sequence>MESEAKVEAVLSLGGGRRSMVGRERIALLEAVGVHGSITRAAQAVGLSYKAAWDALDAINNLMPRPAVLGRTGGAKGGGATLTEDGQALIAAFRLIEGKLGRAAARLSAGEVGDLADPFSLLWSLGMKTSARNAYRCRVRAVHPGAVSTEVELDLTESTSLTALVTRESVADLGIVPGREVMALIKASFVILAVGEECPAVSARNRIKGVVAAREDGPVSSEIVLDIGAGRSLTAVITRDGAEELALAPGRTAWALIKASHVILLVD</sequence>
<dbReference type="SUPFAM" id="SSF46785">
    <property type="entry name" value="Winged helix' DNA-binding domain"/>
    <property type="match status" value="1"/>
</dbReference>
<gene>
    <name evidence="7" type="ORF">ACFSNB_04120</name>
</gene>
<dbReference type="InterPro" id="IPR005116">
    <property type="entry name" value="Transp-assoc_OB_typ1"/>
</dbReference>
<organism evidence="7 8">
    <name type="scientific">Phaeospirillum tilakii</name>
    <dbReference type="NCBI Taxonomy" id="741673"/>
    <lineage>
        <taxon>Bacteria</taxon>
        <taxon>Pseudomonadati</taxon>
        <taxon>Pseudomonadota</taxon>
        <taxon>Alphaproteobacteria</taxon>
        <taxon>Rhodospirillales</taxon>
        <taxon>Rhodospirillaceae</taxon>
        <taxon>Phaeospirillum</taxon>
    </lineage>
</organism>
<dbReference type="Pfam" id="PF00126">
    <property type="entry name" value="HTH_1"/>
    <property type="match status" value="1"/>
</dbReference>
<comment type="similarity">
    <text evidence="1 5">Belongs to the ModE family.</text>
</comment>
<keyword evidence="4" id="KW-0677">Repeat</keyword>
<keyword evidence="3 5" id="KW-0500">Molybdenum</keyword>
<dbReference type="PIRSF" id="PIRSF005763">
    <property type="entry name" value="Txn_reg_ModE"/>
    <property type="match status" value="1"/>
</dbReference>